<proteinExistence type="predicted"/>
<name>A0ABS1S658_9RHOB</name>
<feature type="transmembrane region" description="Helical" evidence="1">
    <location>
        <begin position="16"/>
        <end position="35"/>
    </location>
</feature>
<keyword evidence="1" id="KW-0472">Membrane</keyword>
<accession>A0ABS1S658</accession>
<dbReference type="Pfam" id="PF20589">
    <property type="entry name" value="DUF6790"/>
    <property type="match status" value="1"/>
</dbReference>
<dbReference type="EMBL" id="JAESHT010000009">
    <property type="protein sequence ID" value="MBL3674206.1"/>
    <property type="molecule type" value="Genomic_DNA"/>
</dbReference>
<keyword evidence="3" id="KW-1185">Reference proteome</keyword>
<feature type="transmembrane region" description="Helical" evidence="1">
    <location>
        <begin position="42"/>
        <end position="65"/>
    </location>
</feature>
<reference evidence="2 3" key="1">
    <citation type="submission" date="2021-01" db="EMBL/GenBank/DDBJ databases">
        <title>011410 draft genome.</title>
        <authorList>
            <person name="Lang L."/>
        </authorList>
    </citation>
    <scope>NUCLEOTIDE SEQUENCE [LARGE SCALE GENOMIC DNA]</scope>
    <source>
        <strain evidence="2 3">KCTC 42845</strain>
    </source>
</reference>
<feature type="transmembrane region" description="Helical" evidence="1">
    <location>
        <begin position="141"/>
        <end position="161"/>
    </location>
</feature>
<dbReference type="RefSeq" id="WP_191309829.1">
    <property type="nucleotide sequence ID" value="NZ_BNCL01000006.1"/>
</dbReference>
<dbReference type="Proteomes" id="UP000644749">
    <property type="component" value="Unassembled WGS sequence"/>
</dbReference>
<keyword evidence="1" id="KW-0812">Transmembrane</keyword>
<gene>
    <name evidence="2" type="ORF">JL111_11980</name>
</gene>
<evidence type="ECO:0000313" key="3">
    <source>
        <dbReference type="Proteomes" id="UP000644749"/>
    </source>
</evidence>
<protein>
    <recommendedName>
        <fullName evidence="4">DoxX family protein</fullName>
    </recommendedName>
</protein>
<organism evidence="2 3">
    <name type="scientific">Paracoccus aerius</name>
    <dbReference type="NCBI Taxonomy" id="1915382"/>
    <lineage>
        <taxon>Bacteria</taxon>
        <taxon>Pseudomonadati</taxon>
        <taxon>Pseudomonadota</taxon>
        <taxon>Alphaproteobacteria</taxon>
        <taxon>Rhodobacterales</taxon>
        <taxon>Paracoccaceae</taxon>
        <taxon>Paracoccus</taxon>
    </lineage>
</organism>
<evidence type="ECO:0000256" key="1">
    <source>
        <dbReference type="SAM" id="Phobius"/>
    </source>
</evidence>
<dbReference type="InterPro" id="IPR046740">
    <property type="entry name" value="DUF6790"/>
</dbReference>
<sequence>MSIGQSNALTGHGHDIVVLSTTVVLPVAFVLFFRAAGSGDHVVALAGTWFVFWGIGIRLLVAGILQVVRPSLTAAGILGIADPAAEKLVRELGIANIAMGLLATASLVVPAWTAPAAFLGAVFLGLAGLRHGSERSRTRPQNLAMVTDLLVAAVALGYLLLASR</sequence>
<evidence type="ECO:0000313" key="2">
    <source>
        <dbReference type="EMBL" id="MBL3674206.1"/>
    </source>
</evidence>
<keyword evidence="1" id="KW-1133">Transmembrane helix</keyword>
<comment type="caution">
    <text evidence="2">The sequence shown here is derived from an EMBL/GenBank/DDBJ whole genome shotgun (WGS) entry which is preliminary data.</text>
</comment>
<feature type="transmembrane region" description="Helical" evidence="1">
    <location>
        <begin position="109"/>
        <end position="129"/>
    </location>
</feature>
<evidence type="ECO:0008006" key="4">
    <source>
        <dbReference type="Google" id="ProtNLM"/>
    </source>
</evidence>